<feature type="domain" description="HDOD" evidence="1">
    <location>
        <begin position="223"/>
        <end position="408"/>
    </location>
</feature>
<evidence type="ECO:0000313" key="2">
    <source>
        <dbReference type="EMBL" id="GGA27845.1"/>
    </source>
</evidence>
<evidence type="ECO:0000259" key="1">
    <source>
        <dbReference type="PROSITE" id="PS51833"/>
    </source>
</evidence>
<name>A0ABQ1FRF6_9GAMM</name>
<evidence type="ECO:0000313" key="3">
    <source>
        <dbReference type="Proteomes" id="UP000620046"/>
    </source>
</evidence>
<reference evidence="3" key="1">
    <citation type="journal article" date="2019" name="Int. J. Syst. Evol. Microbiol.">
        <title>The Global Catalogue of Microorganisms (GCM) 10K type strain sequencing project: providing services to taxonomists for standard genome sequencing and annotation.</title>
        <authorList>
            <consortium name="The Broad Institute Genomics Platform"/>
            <consortium name="The Broad Institute Genome Sequencing Center for Infectious Disease"/>
            <person name="Wu L."/>
            <person name="Ma J."/>
        </authorList>
    </citation>
    <scope>NUCLEOTIDE SEQUENCE [LARGE SCALE GENOMIC DNA]</scope>
    <source>
        <strain evidence="3">CGMCC 1.15439</strain>
    </source>
</reference>
<dbReference type="PROSITE" id="PS51833">
    <property type="entry name" value="HDOD"/>
    <property type="match status" value="1"/>
</dbReference>
<dbReference type="EMBL" id="BMJA01000001">
    <property type="protein sequence ID" value="GGA27845.1"/>
    <property type="molecule type" value="Genomic_DNA"/>
</dbReference>
<sequence length="428" mass="47257">MTTSTVASPAKLSSNDATTLSDMLLPVVRSPMLDHEEELFAYELVFYRQGAGTDADTTLVGGVLSGITDGAITRLVRGNRAFMRLPRALLLEQTDILAHTPRLGVIVHPIHVRDTAVLQRLQQLALRKCPLLLDLGDLDPSSSEPHGPLESLLRLTSYVRLDAKTLDADTLASRCKQLFERGIGVIAGNVDDHHTYARCKELPFQAIQGRYLLVPQQIEVPVLTPSRLSMLRLMGALQDNNAGPVELGEIIRDDAVLSYKLLGCVNSAYFALPRQLKSIQQAAIFFGVARLRNWIYTMALASTDDRPPELLRTALIRAHMCEKLAQGMPAGQQEMAFMAGLLSLLDTLLCAPMEFVLSHLPLAPEIRDALVEDRGPFAPLLEQVYAWEAGDLKGAHMQPQNIRKMAGAYYAATQWADQVYSFAEQRPH</sequence>
<dbReference type="InterPro" id="IPR052340">
    <property type="entry name" value="RNase_Y/CdgJ"/>
</dbReference>
<dbReference type="SUPFAM" id="SSF109604">
    <property type="entry name" value="HD-domain/PDEase-like"/>
    <property type="match status" value="1"/>
</dbReference>
<proteinExistence type="predicted"/>
<dbReference type="Pfam" id="PF08668">
    <property type="entry name" value="HDOD"/>
    <property type="match status" value="1"/>
</dbReference>
<dbReference type="PANTHER" id="PTHR33525">
    <property type="match status" value="1"/>
</dbReference>
<accession>A0ABQ1FRF6</accession>
<organism evidence="2 3">
    <name type="scientific">Dyella nitratireducens</name>
    <dbReference type="NCBI Taxonomy" id="1849580"/>
    <lineage>
        <taxon>Bacteria</taxon>
        <taxon>Pseudomonadati</taxon>
        <taxon>Pseudomonadota</taxon>
        <taxon>Gammaproteobacteria</taxon>
        <taxon>Lysobacterales</taxon>
        <taxon>Rhodanobacteraceae</taxon>
        <taxon>Dyella</taxon>
    </lineage>
</organism>
<dbReference type="Proteomes" id="UP000620046">
    <property type="component" value="Unassembled WGS sequence"/>
</dbReference>
<dbReference type="PIRSF" id="PIRSF003180">
    <property type="entry name" value="DiGMPpdiest_YuxH"/>
    <property type="match status" value="1"/>
</dbReference>
<dbReference type="Gene3D" id="1.10.3210.10">
    <property type="entry name" value="Hypothetical protein af1432"/>
    <property type="match status" value="1"/>
</dbReference>
<gene>
    <name evidence="2" type="ORF">GCM10010981_15760</name>
</gene>
<keyword evidence="3" id="KW-1185">Reference proteome</keyword>
<dbReference type="PANTHER" id="PTHR33525:SF4">
    <property type="entry name" value="CYCLIC DI-GMP PHOSPHODIESTERASE CDGJ"/>
    <property type="match status" value="1"/>
</dbReference>
<dbReference type="InterPro" id="IPR014408">
    <property type="entry name" value="dGMP_Pdiesterase_EAL/HD-GYP"/>
</dbReference>
<dbReference type="RefSeq" id="WP_188793678.1">
    <property type="nucleotide sequence ID" value="NZ_BMJA01000001.1"/>
</dbReference>
<dbReference type="InterPro" id="IPR013976">
    <property type="entry name" value="HDOD"/>
</dbReference>
<protein>
    <recommendedName>
        <fullName evidence="1">HDOD domain-containing protein</fullName>
    </recommendedName>
</protein>
<comment type="caution">
    <text evidence="2">The sequence shown here is derived from an EMBL/GenBank/DDBJ whole genome shotgun (WGS) entry which is preliminary data.</text>
</comment>